<evidence type="ECO:0000256" key="1">
    <source>
        <dbReference type="SAM" id="Phobius"/>
    </source>
</evidence>
<dbReference type="AlphaFoldDB" id="A0A0D0CGQ2"/>
<keyword evidence="3" id="KW-1185">Reference proteome</keyword>
<name>A0A0D0CGQ2_9AGAR</name>
<evidence type="ECO:0000313" key="3">
    <source>
        <dbReference type="Proteomes" id="UP000053593"/>
    </source>
</evidence>
<dbReference type="Proteomes" id="UP000053593">
    <property type="component" value="Unassembled WGS sequence"/>
</dbReference>
<gene>
    <name evidence="2" type="ORF">GYMLUDRAFT_756276</name>
</gene>
<keyword evidence="1" id="KW-0812">Transmembrane</keyword>
<protein>
    <submittedName>
        <fullName evidence="2">Uncharacterized protein</fullName>
    </submittedName>
</protein>
<dbReference type="HOGENOM" id="CLU_2386389_0_0_1"/>
<keyword evidence="1" id="KW-0472">Membrane</keyword>
<feature type="transmembrane region" description="Helical" evidence="1">
    <location>
        <begin position="48"/>
        <end position="72"/>
    </location>
</feature>
<accession>A0A0D0CGQ2</accession>
<proteinExistence type="predicted"/>
<organism evidence="2 3">
    <name type="scientific">Collybiopsis luxurians FD-317 M1</name>
    <dbReference type="NCBI Taxonomy" id="944289"/>
    <lineage>
        <taxon>Eukaryota</taxon>
        <taxon>Fungi</taxon>
        <taxon>Dikarya</taxon>
        <taxon>Basidiomycota</taxon>
        <taxon>Agaricomycotina</taxon>
        <taxon>Agaricomycetes</taxon>
        <taxon>Agaricomycetidae</taxon>
        <taxon>Agaricales</taxon>
        <taxon>Marasmiineae</taxon>
        <taxon>Omphalotaceae</taxon>
        <taxon>Collybiopsis</taxon>
        <taxon>Collybiopsis luxurians</taxon>
    </lineage>
</organism>
<keyword evidence="1" id="KW-1133">Transmembrane helix</keyword>
<evidence type="ECO:0000313" key="2">
    <source>
        <dbReference type="EMBL" id="KIK57377.1"/>
    </source>
</evidence>
<dbReference type="EMBL" id="KN834791">
    <property type="protein sequence ID" value="KIK57377.1"/>
    <property type="molecule type" value="Genomic_DNA"/>
</dbReference>
<sequence>MPCVVDDAKRSSMSFGSSRPLRYKDLPQLSLNVLTCFWFRRSGKNEKLILKMIATIPFTPYLLCASQVFFILSPVLTGTRCLSSSSVCVPSTPS</sequence>
<reference evidence="2 3" key="1">
    <citation type="submission" date="2014-04" db="EMBL/GenBank/DDBJ databases">
        <title>Evolutionary Origins and Diversification of the Mycorrhizal Mutualists.</title>
        <authorList>
            <consortium name="DOE Joint Genome Institute"/>
            <consortium name="Mycorrhizal Genomics Consortium"/>
            <person name="Kohler A."/>
            <person name="Kuo A."/>
            <person name="Nagy L.G."/>
            <person name="Floudas D."/>
            <person name="Copeland A."/>
            <person name="Barry K.W."/>
            <person name="Cichocki N."/>
            <person name="Veneault-Fourrey C."/>
            <person name="LaButti K."/>
            <person name="Lindquist E.A."/>
            <person name="Lipzen A."/>
            <person name="Lundell T."/>
            <person name="Morin E."/>
            <person name="Murat C."/>
            <person name="Riley R."/>
            <person name="Ohm R."/>
            <person name="Sun H."/>
            <person name="Tunlid A."/>
            <person name="Henrissat B."/>
            <person name="Grigoriev I.V."/>
            <person name="Hibbett D.S."/>
            <person name="Martin F."/>
        </authorList>
    </citation>
    <scope>NUCLEOTIDE SEQUENCE [LARGE SCALE GENOMIC DNA]</scope>
    <source>
        <strain evidence="2 3">FD-317 M1</strain>
    </source>
</reference>